<organism evidence="2">
    <name type="scientific">Paenibacillus sp. SYP-B3998</name>
    <dbReference type="NCBI Taxonomy" id="2678564"/>
    <lineage>
        <taxon>Bacteria</taxon>
        <taxon>Bacillati</taxon>
        <taxon>Bacillota</taxon>
        <taxon>Bacilli</taxon>
        <taxon>Bacillales</taxon>
        <taxon>Paenibacillaceae</taxon>
        <taxon>Paenibacillus</taxon>
    </lineage>
</organism>
<feature type="transmembrane region" description="Helical" evidence="1">
    <location>
        <begin position="44"/>
        <end position="62"/>
    </location>
</feature>
<reference evidence="2" key="1">
    <citation type="submission" date="2020-02" db="EMBL/GenBank/DDBJ databases">
        <authorList>
            <person name="Shen X.-R."/>
            <person name="Zhang Y.-X."/>
        </authorList>
    </citation>
    <scope>NUCLEOTIDE SEQUENCE</scope>
    <source>
        <strain evidence="2">SYP-B3998</strain>
    </source>
</reference>
<accession>A0A6G4A1D0</accession>
<keyword evidence="1" id="KW-1133">Transmembrane helix</keyword>
<proteinExistence type="predicted"/>
<evidence type="ECO:0000313" key="2">
    <source>
        <dbReference type="EMBL" id="NEW07631.1"/>
    </source>
</evidence>
<dbReference type="EMBL" id="JAAIKC010000006">
    <property type="protein sequence ID" value="NEW07631.1"/>
    <property type="molecule type" value="Genomic_DNA"/>
</dbReference>
<name>A0A6G4A1D0_9BACL</name>
<sequence length="72" mass="7795">MALEFDPAVLWHAEAFQSATVVSSLIVVMIVCQYVGNFSLYSNIAVPIGLALLGAAVAYMSIRNIEHIDVLK</sequence>
<evidence type="ECO:0000256" key="1">
    <source>
        <dbReference type="SAM" id="Phobius"/>
    </source>
</evidence>
<keyword evidence="1" id="KW-0812">Transmembrane</keyword>
<keyword evidence="1" id="KW-0472">Membrane</keyword>
<comment type="caution">
    <text evidence="2">The sequence shown here is derived from an EMBL/GenBank/DDBJ whole genome shotgun (WGS) entry which is preliminary data.</text>
</comment>
<protein>
    <submittedName>
        <fullName evidence="2">Uncharacterized protein</fullName>
    </submittedName>
</protein>
<feature type="transmembrane region" description="Helical" evidence="1">
    <location>
        <begin position="15"/>
        <end position="32"/>
    </location>
</feature>
<dbReference type="AlphaFoldDB" id="A0A6G4A1D0"/>
<dbReference type="RefSeq" id="WP_163948956.1">
    <property type="nucleotide sequence ID" value="NZ_JAAIKC010000006.1"/>
</dbReference>
<gene>
    <name evidence="2" type="ORF">GK047_16640</name>
</gene>